<dbReference type="PANTHER" id="PTHR31475:SF5">
    <property type="entry name" value="UPF0462 PROTEIN C4ORF33 HOMOLOG"/>
    <property type="match status" value="1"/>
</dbReference>
<comment type="similarity">
    <text evidence="1">Belongs to the UPF0462 family.</text>
</comment>
<sequence length="156" mass="18278">MKTKYITTLILVLSLLTYNIDAKRSCRRRNPTKNVLKFKINTTWNSRLVDHDPVIISLDRDRCKNVIINVDAPFFNDPANPGGAPGQPFPGLWDYEVAEAFFLNDANDYLEVELSPHKLNYFQSINFKRLLPVNWSHRYAPEEWKTYYPIHKYTGK</sequence>
<dbReference type="OrthoDB" id="10056816at2759"/>
<proteinExistence type="inferred from homology"/>
<evidence type="ECO:0000313" key="4">
    <source>
        <dbReference type="Proteomes" id="UP000507470"/>
    </source>
</evidence>
<evidence type="ECO:0000256" key="1">
    <source>
        <dbReference type="ARBA" id="ARBA00038085"/>
    </source>
</evidence>
<name>A0A6J8BHV8_MYTCO</name>
<gene>
    <name evidence="3" type="ORF">MCOR_19093</name>
</gene>
<reference evidence="3 4" key="1">
    <citation type="submission" date="2020-06" db="EMBL/GenBank/DDBJ databases">
        <authorList>
            <person name="Li R."/>
            <person name="Bekaert M."/>
        </authorList>
    </citation>
    <scope>NUCLEOTIDE SEQUENCE [LARGE SCALE GENOMIC DNA]</scope>
    <source>
        <strain evidence="4">wild</strain>
    </source>
</reference>
<feature type="chain" id="PRO_5026677823" evidence="2">
    <location>
        <begin position="23"/>
        <end position="156"/>
    </location>
</feature>
<dbReference type="Proteomes" id="UP000507470">
    <property type="component" value="Unassembled WGS sequence"/>
</dbReference>
<evidence type="ECO:0000256" key="2">
    <source>
        <dbReference type="SAM" id="SignalP"/>
    </source>
</evidence>
<protein>
    <submittedName>
        <fullName evidence="3">Uncharacterized protein</fullName>
    </submittedName>
</protein>
<feature type="signal peptide" evidence="2">
    <location>
        <begin position="1"/>
        <end position="22"/>
    </location>
</feature>
<dbReference type="EMBL" id="CACVKT020003358">
    <property type="protein sequence ID" value="CAC5383332.1"/>
    <property type="molecule type" value="Genomic_DNA"/>
</dbReference>
<accession>A0A6J8BHV8</accession>
<dbReference type="PANTHER" id="PTHR31475">
    <property type="entry name" value="UPF0462 PROTEIN"/>
    <property type="match status" value="1"/>
</dbReference>
<keyword evidence="4" id="KW-1185">Reference proteome</keyword>
<organism evidence="3 4">
    <name type="scientific">Mytilus coruscus</name>
    <name type="common">Sea mussel</name>
    <dbReference type="NCBI Taxonomy" id="42192"/>
    <lineage>
        <taxon>Eukaryota</taxon>
        <taxon>Metazoa</taxon>
        <taxon>Spiralia</taxon>
        <taxon>Lophotrochozoa</taxon>
        <taxon>Mollusca</taxon>
        <taxon>Bivalvia</taxon>
        <taxon>Autobranchia</taxon>
        <taxon>Pteriomorphia</taxon>
        <taxon>Mytilida</taxon>
        <taxon>Mytiloidea</taxon>
        <taxon>Mytilidae</taxon>
        <taxon>Mytilinae</taxon>
        <taxon>Mytilus</taxon>
    </lineage>
</organism>
<keyword evidence="2" id="KW-0732">Signal</keyword>
<dbReference type="AlphaFoldDB" id="A0A6J8BHV8"/>
<evidence type="ECO:0000313" key="3">
    <source>
        <dbReference type="EMBL" id="CAC5383332.1"/>
    </source>
</evidence>